<name>A0A0H2RHM9_9AGAM</name>
<keyword evidence="1" id="KW-0472">Membrane</keyword>
<keyword evidence="3" id="KW-1185">Reference proteome</keyword>
<gene>
    <name evidence="2" type="ORF">SCHPADRAFT_488309</name>
</gene>
<proteinExistence type="predicted"/>
<keyword evidence="1" id="KW-1133">Transmembrane helix</keyword>
<evidence type="ECO:0000256" key="1">
    <source>
        <dbReference type="SAM" id="Phobius"/>
    </source>
</evidence>
<dbReference type="Proteomes" id="UP000053477">
    <property type="component" value="Unassembled WGS sequence"/>
</dbReference>
<accession>A0A0H2RHM9</accession>
<dbReference type="EMBL" id="KQ086009">
    <property type="protein sequence ID" value="KLO11087.1"/>
    <property type="molecule type" value="Genomic_DNA"/>
</dbReference>
<evidence type="ECO:0000313" key="2">
    <source>
        <dbReference type="EMBL" id="KLO11087.1"/>
    </source>
</evidence>
<evidence type="ECO:0000313" key="3">
    <source>
        <dbReference type="Proteomes" id="UP000053477"/>
    </source>
</evidence>
<reference evidence="2 3" key="1">
    <citation type="submission" date="2015-04" db="EMBL/GenBank/DDBJ databases">
        <title>Complete genome sequence of Schizopora paradoxa KUC8140, a cosmopolitan wood degrader in East Asia.</title>
        <authorList>
            <consortium name="DOE Joint Genome Institute"/>
            <person name="Min B."/>
            <person name="Park H."/>
            <person name="Jang Y."/>
            <person name="Kim J.-J."/>
            <person name="Kim K.H."/>
            <person name="Pangilinan J."/>
            <person name="Lipzen A."/>
            <person name="Riley R."/>
            <person name="Grigoriev I.V."/>
            <person name="Spatafora J.W."/>
            <person name="Choi I.-G."/>
        </authorList>
    </citation>
    <scope>NUCLEOTIDE SEQUENCE [LARGE SCALE GENOMIC DNA]</scope>
    <source>
        <strain evidence="2 3">KUC8140</strain>
    </source>
</reference>
<sequence length="312" mass="34449">MSWLKSSSVPNIKLTSTKSGCPEECEELLGDSVNETFDVAEPQERKMTKTSAGFIAAAVALSIANFIFCIGQFSSATKPSSTLYGSDLEFASTYINIEVNAHETNHSLDNMPLVVGTVDLDHPNVVRPDETPHWKSFEGVVIPDRRHILVNETISTIVQFRVLDFGLEICRPTIILPTFASLIDANSTVKSEGHKPRAYRINGAPPTLLAPIHVWILESMSPKGFELELNLKQMTFAGLPPRKSYLGTIDAQEGKTATTDWFACKSTGLYTLELSCDRPGCLVDFWSDDIEPRMAFVIQQFAYVPEGTVIDN</sequence>
<dbReference type="AlphaFoldDB" id="A0A0H2RHM9"/>
<feature type="transmembrane region" description="Helical" evidence="1">
    <location>
        <begin position="52"/>
        <end position="73"/>
    </location>
</feature>
<dbReference type="InParanoid" id="A0A0H2RHM9"/>
<keyword evidence="1" id="KW-0812">Transmembrane</keyword>
<protein>
    <recommendedName>
        <fullName evidence="4">Ubiquitin 3 binding protein But2 C-terminal domain-containing protein</fullName>
    </recommendedName>
</protein>
<evidence type="ECO:0008006" key="4">
    <source>
        <dbReference type="Google" id="ProtNLM"/>
    </source>
</evidence>
<organism evidence="2 3">
    <name type="scientific">Schizopora paradoxa</name>
    <dbReference type="NCBI Taxonomy" id="27342"/>
    <lineage>
        <taxon>Eukaryota</taxon>
        <taxon>Fungi</taxon>
        <taxon>Dikarya</taxon>
        <taxon>Basidiomycota</taxon>
        <taxon>Agaricomycotina</taxon>
        <taxon>Agaricomycetes</taxon>
        <taxon>Hymenochaetales</taxon>
        <taxon>Schizoporaceae</taxon>
        <taxon>Schizopora</taxon>
    </lineage>
</organism>
<dbReference type="OrthoDB" id="3350619at2759"/>